<evidence type="ECO:0000313" key="1">
    <source>
        <dbReference type="EMBL" id="KAK7513141.1"/>
    </source>
</evidence>
<reference evidence="1 2" key="1">
    <citation type="submission" date="2024-04" db="EMBL/GenBank/DDBJ databases">
        <title>Phyllosticta paracitricarpa is synonymous to the EU quarantine fungus P. citricarpa based on phylogenomic analyses.</title>
        <authorList>
            <consortium name="Lawrence Berkeley National Laboratory"/>
            <person name="Van Ingen-Buijs V.A."/>
            <person name="Van Westerhoven A.C."/>
            <person name="Haridas S."/>
            <person name="Skiadas P."/>
            <person name="Martin F."/>
            <person name="Groenewald J.Z."/>
            <person name="Crous P.W."/>
            <person name="Seidl M.F."/>
        </authorList>
    </citation>
    <scope>NUCLEOTIDE SEQUENCE [LARGE SCALE GENOMIC DNA]</scope>
    <source>
        <strain evidence="1 2">CBS 123371</strain>
    </source>
</reference>
<accession>A0ABR1KEE9</accession>
<gene>
    <name evidence="1" type="ORF">IWZ03DRAFT_384984</name>
</gene>
<proteinExistence type="predicted"/>
<evidence type="ECO:0008006" key="3">
    <source>
        <dbReference type="Google" id="ProtNLM"/>
    </source>
</evidence>
<keyword evidence="2" id="KW-1185">Reference proteome</keyword>
<dbReference type="Proteomes" id="UP001363622">
    <property type="component" value="Unassembled WGS sequence"/>
</dbReference>
<comment type="caution">
    <text evidence="1">The sequence shown here is derived from an EMBL/GenBank/DDBJ whole genome shotgun (WGS) entry which is preliminary data.</text>
</comment>
<organism evidence="1 2">
    <name type="scientific">Phyllosticta citriasiana</name>
    <dbReference type="NCBI Taxonomy" id="595635"/>
    <lineage>
        <taxon>Eukaryota</taxon>
        <taxon>Fungi</taxon>
        <taxon>Dikarya</taxon>
        <taxon>Ascomycota</taxon>
        <taxon>Pezizomycotina</taxon>
        <taxon>Dothideomycetes</taxon>
        <taxon>Dothideomycetes incertae sedis</taxon>
        <taxon>Botryosphaeriales</taxon>
        <taxon>Phyllostictaceae</taxon>
        <taxon>Phyllosticta</taxon>
    </lineage>
</organism>
<dbReference type="EMBL" id="JBBPHU010000010">
    <property type="protein sequence ID" value="KAK7513141.1"/>
    <property type="molecule type" value="Genomic_DNA"/>
</dbReference>
<evidence type="ECO:0000313" key="2">
    <source>
        <dbReference type="Proteomes" id="UP001363622"/>
    </source>
</evidence>
<protein>
    <recommendedName>
        <fullName evidence="3">Secreted protein</fullName>
    </recommendedName>
</protein>
<sequence length="119" mass="13442">MCLFLFSCLSLLIRGLGSGVYAFKFGGLWLFPLFSLFPFPCSSPSDKLYPRLPPCKTQIGLAAVSLPLPEFHLSISHLPYRQNFCPVDSDFSCTRQERKDELASQYNSNERPSNLVMLD</sequence>
<name>A0ABR1KEE9_9PEZI</name>